<dbReference type="Proteomes" id="UP001595715">
    <property type="component" value="Unassembled WGS sequence"/>
</dbReference>
<comment type="caution">
    <text evidence="1">The sequence shown here is derived from an EMBL/GenBank/DDBJ whole genome shotgun (WGS) entry which is preliminary data.</text>
</comment>
<protein>
    <submittedName>
        <fullName evidence="1">Uncharacterized protein</fullName>
    </submittedName>
</protein>
<proteinExistence type="predicted"/>
<name>A0ABV8KAW9_9BACL</name>
<organism evidence="1 2">
    <name type="scientific">Paenibacillus xanthanilyticus</name>
    <dbReference type="NCBI Taxonomy" id="1783531"/>
    <lineage>
        <taxon>Bacteria</taxon>
        <taxon>Bacillati</taxon>
        <taxon>Bacillota</taxon>
        <taxon>Bacilli</taxon>
        <taxon>Bacillales</taxon>
        <taxon>Paenibacillaceae</taxon>
        <taxon>Paenibacillus</taxon>
    </lineage>
</organism>
<evidence type="ECO:0000313" key="2">
    <source>
        <dbReference type="Proteomes" id="UP001595715"/>
    </source>
</evidence>
<dbReference type="EMBL" id="JBHSAM010000034">
    <property type="protein sequence ID" value="MFC4103134.1"/>
    <property type="molecule type" value="Genomic_DNA"/>
</dbReference>
<keyword evidence="2" id="KW-1185">Reference proteome</keyword>
<sequence length="49" mass="5498">MTTKEALQQIQADLLTMSVSVEEQIERIERILQDNGPEGHSVAETEELS</sequence>
<evidence type="ECO:0000313" key="1">
    <source>
        <dbReference type="EMBL" id="MFC4103134.1"/>
    </source>
</evidence>
<accession>A0ABV8KAW9</accession>
<gene>
    <name evidence="1" type="ORF">ACFOZ8_26290</name>
</gene>
<reference evidence="2" key="1">
    <citation type="journal article" date="2019" name="Int. J. Syst. Evol. Microbiol.">
        <title>The Global Catalogue of Microorganisms (GCM) 10K type strain sequencing project: providing services to taxonomists for standard genome sequencing and annotation.</title>
        <authorList>
            <consortium name="The Broad Institute Genomics Platform"/>
            <consortium name="The Broad Institute Genome Sequencing Center for Infectious Disease"/>
            <person name="Wu L."/>
            <person name="Ma J."/>
        </authorList>
    </citation>
    <scope>NUCLEOTIDE SEQUENCE [LARGE SCALE GENOMIC DNA]</scope>
    <source>
        <strain evidence="2">IBRC-M 10987</strain>
    </source>
</reference>
<dbReference type="RefSeq" id="WP_377721717.1">
    <property type="nucleotide sequence ID" value="NZ_JBHSAM010000034.1"/>
</dbReference>